<dbReference type="InterPro" id="IPR047575">
    <property type="entry name" value="Sm"/>
</dbReference>
<evidence type="ECO:0000259" key="9">
    <source>
        <dbReference type="PROSITE" id="PS52002"/>
    </source>
</evidence>
<dbReference type="SUPFAM" id="SSF50182">
    <property type="entry name" value="Sm-like ribonucleoproteins"/>
    <property type="match status" value="1"/>
</dbReference>
<keyword evidence="4" id="KW-0747">Spliceosome</keyword>
<keyword evidence="5" id="KW-0694">RNA-binding</keyword>
<dbReference type="EMBL" id="QKYT01000075">
    <property type="protein sequence ID" value="RIA94722.1"/>
    <property type="molecule type" value="Genomic_DNA"/>
</dbReference>
<dbReference type="AlphaFoldDB" id="A0A397TA24"/>
<dbReference type="Proteomes" id="UP000265703">
    <property type="component" value="Unassembled WGS sequence"/>
</dbReference>
<dbReference type="OrthoDB" id="274944at2759"/>
<dbReference type="InterPro" id="IPR044641">
    <property type="entry name" value="Lsm7/SmG-like"/>
</dbReference>
<dbReference type="SMART" id="SM00651">
    <property type="entry name" value="Sm"/>
    <property type="match status" value="1"/>
</dbReference>
<comment type="subcellular location">
    <subcellularLocation>
        <location evidence="1">Nucleus</location>
    </subcellularLocation>
</comment>
<dbReference type="GO" id="GO:0003723">
    <property type="term" value="F:RNA binding"/>
    <property type="evidence" value="ECO:0007669"/>
    <property type="project" value="UniProtKB-KW"/>
</dbReference>
<dbReference type="GO" id="GO:0000956">
    <property type="term" value="P:nuclear-transcribed mRNA catabolic process"/>
    <property type="evidence" value="ECO:0007669"/>
    <property type="project" value="InterPro"/>
</dbReference>
<dbReference type="InterPro" id="IPR017132">
    <property type="entry name" value="Lsm7"/>
</dbReference>
<organism evidence="10 11">
    <name type="scientific">Glomus cerebriforme</name>
    <dbReference type="NCBI Taxonomy" id="658196"/>
    <lineage>
        <taxon>Eukaryota</taxon>
        <taxon>Fungi</taxon>
        <taxon>Fungi incertae sedis</taxon>
        <taxon>Mucoromycota</taxon>
        <taxon>Glomeromycotina</taxon>
        <taxon>Glomeromycetes</taxon>
        <taxon>Glomerales</taxon>
        <taxon>Glomeraceae</taxon>
        <taxon>Glomus</taxon>
    </lineage>
</organism>
<gene>
    <name evidence="10" type="ORF">C1645_664294</name>
</gene>
<dbReference type="GO" id="GO:1990726">
    <property type="term" value="C:Lsm1-7-Pat1 complex"/>
    <property type="evidence" value="ECO:0007669"/>
    <property type="project" value="TreeGrafter"/>
</dbReference>
<evidence type="ECO:0000256" key="1">
    <source>
        <dbReference type="ARBA" id="ARBA00004123"/>
    </source>
</evidence>
<dbReference type="GO" id="GO:0071004">
    <property type="term" value="C:U2-type prespliceosome"/>
    <property type="evidence" value="ECO:0007669"/>
    <property type="project" value="TreeGrafter"/>
</dbReference>
<evidence type="ECO:0000256" key="3">
    <source>
        <dbReference type="ARBA" id="ARBA00022664"/>
    </source>
</evidence>
<evidence type="ECO:0000256" key="8">
    <source>
        <dbReference type="ARBA" id="ARBA00023274"/>
    </source>
</evidence>
<keyword evidence="11" id="KW-1185">Reference proteome</keyword>
<evidence type="ECO:0000256" key="2">
    <source>
        <dbReference type="ARBA" id="ARBA00006850"/>
    </source>
</evidence>
<dbReference type="PIRSF" id="PIRSF037188">
    <property type="entry name" value="U6_snRNA_Lsm7"/>
    <property type="match status" value="1"/>
</dbReference>
<feature type="domain" description="Sm" evidence="9">
    <location>
        <begin position="3"/>
        <end position="79"/>
    </location>
</feature>
<keyword evidence="7" id="KW-0539">Nucleus</keyword>
<evidence type="ECO:0000256" key="5">
    <source>
        <dbReference type="ARBA" id="ARBA00022884"/>
    </source>
</evidence>
<dbReference type="STRING" id="658196.A0A397TA24"/>
<evidence type="ECO:0000256" key="4">
    <source>
        <dbReference type="ARBA" id="ARBA00022728"/>
    </source>
</evidence>
<protein>
    <recommendedName>
        <fullName evidence="9">Sm domain-containing protein</fullName>
    </recommendedName>
</protein>
<keyword evidence="8" id="KW-0687">Ribonucleoprotein</keyword>
<evidence type="ECO:0000256" key="6">
    <source>
        <dbReference type="ARBA" id="ARBA00023187"/>
    </source>
</evidence>
<reference evidence="10 11" key="1">
    <citation type="submission" date="2018-06" db="EMBL/GenBank/DDBJ databases">
        <title>Comparative genomics reveals the genomic features of Rhizophagus irregularis, R. cerebriforme, R. diaphanum and Gigaspora rosea, and their symbiotic lifestyle signature.</title>
        <authorList>
            <person name="Morin E."/>
            <person name="San Clemente H."/>
            <person name="Chen E.C.H."/>
            <person name="De La Providencia I."/>
            <person name="Hainaut M."/>
            <person name="Kuo A."/>
            <person name="Kohler A."/>
            <person name="Murat C."/>
            <person name="Tang N."/>
            <person name="Roy S."/>
            <person name="Loubradou J."/>
            <person name="Henrissat B."/>
            <person name="Grigoriev I.V."/>
            <person name="Corradi N."/>
            <person name="Roux C."/>
            <person name="Martin F.M."/>
        </authorList>
    </citation>
    <scope>NUCLEOTIDE SEQUENCE [LARGE SCALE GENOMIC DNA]</scope>
    <source>
        <strain evidence="10 11">DAOM 227022</strain>
    </source>
</reference>
<keyword evidence="3" id="KW-0507">mRNA processing</keyword>
<dbReference type="GO" id="GO:0005688">
    <property type="term" value="C:U6 snRNP"/>
    <property type="evidence" value="ECO:0007669"/>
    <property type="project" value="TreeGrafter"/>
</dbReference>
<evidence type="ECO:0000313" key="11">
    <source>
        <dbReference type="Proteomes" id="UP000265703"/>
    </source>
</evidence>
<sequence>KKEDILDLNKHLEKRILVKFHGGREVTGILKGFDALLNLVLDDVAERLRDWHLLDETRSLGLLVCRGTIVSFIAPVEGIKEIPNPFLK</sequence>
<dbReference type="GO" id="GO:0071013">
    <property type="term" value="C:catalytic step 2 spliceosome"/>
    <property type="evidence" value="ECO:0007669"/>
    <property type="project" value="TreeGrafter"/>
</dbReference>
<comment type="caution">
    <text evidence="10">The sequence shown here is derived from an EMBL/GenBank/DDBJ whole genome shotgun (WGS) entry which is preliminary data.</text>
</comment>
<dbReference type="GO" id="GO:0097526">
    <property type="term" value="C:spliceosomal tri-snRNP complex"/>
    <property type="evidence" value="ECO:0007669"/>
    <property type="project" value="TreeGrafter"/>
</dbReference>
<comment type="similarity">
    <text evidence="2">Belongs to the snRNP Sm proteins family.</text>
</comment>
<keyword evidence="6" id="KW-0508">mRNA splicing</keyword>
<dbReference type="Gene3D" id="2.30.30.100">
    <property type="match status" value="1"/>
</dbReference>
<dbReference type="PROSITE" id="PS52002">
    <property type="entry name" value="SM"/>
    <property type="match status" value="1"/>
</dbReference>
<dbReference type="GO" id="GO:0005689">
    <property type="term" value="C:U12-type spliceosomal complex"/>
    <property type="evidence" value="ECO:0007669"/>
    <property type="project" value="TreeGrafter"/>
</dbReference>
<dbReference type="InterPro" id="IPR010920">
    <property type="entry name" value="LSM_dom_sf"/>
</dbReference>
<dbReference type="Pfam" id="PF01423">
    <property type="entry name" value="LSM"/>
    <property type="match status" value="1"/>
</dbReference>
<dbReference type="InterPro" id="IPR001163">
    <property type="entry name" value="Sm_dom_euk/arc"/>
</dbReference>
<feature type="non-terminal residue" evidence="10">
    <location>
        <position position="1"/>
    </location>
</feature>
<feature type="non-terminal residue" evidence="10">
    <location>
        <position position="88"/>
    </location>
</feature>
<dbReference type="PANTHER" id="PTHR10553:SF5">
    <property type="entry name" value="U6 SNRNA-ASSOCIATED SM-LIKE PROTEIN LSM7"/>
    <property type="match status" value="1"/>
</dbReference>
<dbReference type="PANTHER" id="PTHR10553">
    <property type="entry name" value="SMALL NUCLEAR RIBONUCLEOPROTEIN"/>
    <property type="match status" value="1"/>
</dbReference>
<proteinExistence type="inferred from homology"/>
<evidence type="ECO:0000313" key="10">
    <source>
        <dbReference type="EMBL" id="RIA94722.1"/>
    </source>
</evidence>
<dbReference type="CDD" id="cd01729">
    <property type="entry name" value="LSm7"/>
    <property type="match status" value="1"/>
</dbReference>
<evidence type="ECO:0000256" key="7">
    <source>
        <dbReference type="ARBA" id="ARBA00023242"/>
    </source>
</evidence>
<accession>A0A397TA24</accession>
<name>A0A397TA24_9GLOM</name>
<dbReference type="GO" id="GO:0000398">
    <property type="term" value="P:mRNA splicing, via spliceosome"/>
    <property type="evidence" value="ECO:0007669"/>
    <property type="project" value="InterPro"/>
</dbReference>